<feature type="domain" description="LRRCT" evidence="6">
    <location>
        <begin position="400"/>
        <end position="448"/>
    </location>
</feature>
<dbReference type="Gene3D" id="3.80.10.10">
    <property type="entry name" value="Ribonuclease Inhibitor"/>
    <property type="match status" value="2"/>
</dbReference>
<feature type="signal peptide" evidence="5">
    <location>
        <begin position="1"/>
        <end position="25"/>
    </location>
</feature>
<dbReference type="PANTHER" id="PTHR24373">
    <property type="entry name" value="SLIT RELATED LEUCINE-RICH REPEAT NEURONAL PROTEIN"/>
    <property type="match status" value="1"/>
</dbReference>
<dbReference type="Proteomes" id="UP000038045">
    <property type="component" value="Unplaced"/>
</dbReference>
<evidence type="ECO:0000256" key="4">
    <source>
        <dbReference type="SAM" id="Phobius"/>
    </source>
</evidence>
<dbReference type="Pfam" id="PF13855">
    <property type="entry name" value="LRR_8"/>
    <property type="match status" value="2"/>
</dbReference>
<dbReference type="STRING" id="131310.A0A0N5A0I2"/>
<feature type="transmembrane region" description="Helical" evidence="4">
    <location>
        <begin position="455"/>
        <end position="476"/>
    </location>
</feature>
<evidence type="ECO:0000256" key="1">
    <source>
        <dbReference type="ARBA" id="ARBA00022614"/>
    </source>
</evidence>
<name>A0A0N5A0I2_PARTI</name>
<reference evidence="8" key="1">
    <citation type="submission" date="2017-02" db="UniProtKB">
        <authorList>
            <consortium name="WormBaseParasite"/>
        </authorList>
    </citation>
    <scope>IDENTIFICATION</scope>
</reference>
<dbReference type="InterPro" id="IPR050328">
    <property type="entry name" value="Dev_Immune_Receptor"/>
</dbReference>
<proteinExistence type="predicted"/>
<dbReference type="PANTHER" id="PTHR24373:SF398">
    <property type="entry name" value="LEUCINE-RICH REPEAT-CONTAINING G-PROTEIN COUPLED RECEPTOR 6"/>
    <property type="match status" value="1"/>
</dbReference>
<dbReference type="AlphaFoldDB" id="A0A0N5A0I2"/>
<evidence type="ECO:0000256" key="2">
    <source>
        <dbReference type="ARBA" id="ARBA00022729"/>
    </source>
</evidence>
<keyword evidence="4" id="KW-0472">Membrane</keyword>
<sequence>MNRLHSIILLLILFSLFYLSTNVFGRKNNIIFTINGRQPKFNHKNVKYDTSGTLEELPSDDYYEDNDDKRKFIYICGNNGPCTCEKSDENTVNCIKQKYGLEDNPLDTTNLRIKMKDFVPYRVHLQHNIINKLEENEIMPGEEEYIVELDLSYNHIKKINDDIFLNFKKLKVLKLSHNRIEDIANFKGLQNLHKLHLDNNILGKLPSKVFDSLINLKELVLDGNEAVVLSKKIFTEKLSNLEILSIDYCELNSLPKDLFINLKNLKQLSLRGNPFVSMPVAVNSIPQLSVLDMSETNLPEFDRNALSEDHELETLYMQKMKYIYMINDCAFCNLKKIKKVDFSGSAHIYHINNNAFGNVNNKKNGPTNITFFDVTNCNITSISPYLLKWENIMALRISGNPLKCDCEMSWLVKNKDLHKTFGDEIPTCEIPSTHEIKHIPDFSTRSCDFNIDSTVWLRFMIIFLLVSTVTIIWLYFSGIFKCNNDNNIELPEMGYRNLIANDDNSMFVNKGESNEV</sequence>
<dbReference type="InterPro" id="IPR001611">
    <property type="entry name" value="Leu-rich_rpt"/>
</dbReference>
<keyword evidence="3" id="KW-0677">Repeat</keyword>
<keyword evidence="1" id="KW-0433">Leucine-rich repeat</keyword>
<dbReference type="GO" id="GO:0005615">
    <property type="term" value="C:extracellular space"/>
    <property type="evidence" value="ECO:0007669"/>
    <property type="project" value="TreeGrafter"/>
</dbReference>
<dbReference type="InterPro" id="IPR003591">
    <property type="entry name" value="Leu-rich_rpt_typical-subtyp"/>
</dbReference>
<dbReference type="InterPro" id="IPR032675">
    <property type="entry name" value="LRR_dom_sf"/>
</dbReference>
<evidence type="ECO:0000256" key="3">
    <source>
        <dbReference type="ARBA" id="ARBA00022737"/>
    </source>
</evidence>
<dbReference type="WBParaSite" id="PTRK_0001492900.1">
    <property type="protein sequence ID" value="PTRK_0001492900.1"/>
    <property type="gene ID" value="PTRK_0001492900"/>
</dbReference>
<evidence type="ECO:0000259" key="6">
    <source>
        <dbReference type="SMART" id="SM00082"/>
    </source>
</evidence>
<organism evidence="7 8">
    <name type="scientific">Parastrongyloides trichosuri</name>
    <name type="common">Possum-specific nematode worm</name>
    <dbReference type="NCBI Taxonomy" id="131310"/>
    <lineage>
        <taxon>Eukaryota</taxon>
        <taxon>Metazoa</taxon>
        <taxon>Ecdysozoa</taxon>
        <taxon>Nematoda</taxon>
        <taxon>Chromadorea</taxon>
        <taxon>Rhabditida</taxon>
        <taxon>Tylenchina</taxon>
        <taxon>Panagrolaimomorpha</taxon>
        <taxon>Strongyloidoidea</taxon>
        <taxon>Strongyloididae</taxon>
        <taxon>Parastrongyloides</taxon>
    </lineage>
</organism>
<dbReference type="InterPro" id="IPR000483">
    <property type="entry name" value="Cys-rich_flank_reg_C"/>
</dbReference>
<evidence type="ECO:0000313" key="7">
    <source>
        <dbReference type="Proteomes" id="UP000038045"/>
    </source>
</evidence>
<protein>
    <submittedName>
        <fullName evidence="8">LRRCT domain-containing protein</fullName>
    </submittedName>
</protein>
<dbReference type="SMART" id="SM00369">
    <property type="entry name" value="LRR_TYP"/>
    <property type="match status" value="6"/>
</dbReference>
<dbReference type="GO" id="GO:0031012">
    <property type="term" value="C:extracellular matrix"/>
    <property type="evidence" value="ECO:0007669"/>
    <property type="project" value="TreeGrafter"/>
</dbReference>
<keyword evidence="4" id="KW-1133">Transmembrane helix</keyword>
<dbReference type="SUPFAM" id="SSF52058">
    <property type="entry name" value="L domain-like"/>
    <property type="match status" value="1"/>
</dbReference>
<accession>A0A0N5A0I2</accession>
<keyword evidence="2 5" id="KW-0732">Signal</keyword>
<keyword evidence="7" id="KW-1185">Reference proteome</keyword>
<keyword evidence="4" id="KW-0812">Transmembrane</keyword>
<evidence type="ECO:0000256" key="5">
    <source>
        <dbReference type="SAM" id="SignalP"/>
    </source>
</evidence>
<dbReference type="PROSITE" id="PS51450">
    <property type="entry name" value="LRR"/>
    <property type="match status" value="2"/>
</dbReference>
<feature type="chain" id="PRO_5005892566" evidence="5">
    <location>
        <begin position="26"/>
        <end position="516"/>
    </location>
</feature>
<dbReference type="SMART" id="SM00082">
    <property type="entry name" value="LRRCT"/>
    <property type="match status" value="1"/>
</dbReference>
<evidence type="ECO:0000313" key="8">
    <source>
        <dbReference type="WBParaSite" id="PTRK_0001492900.1"/>
    </source>
</evidence>